<dbReference type="InterPro" id="IPR016136">
    <property type="entry name" value="DNA_helicase_N/primase_C"/>
</dbReference>
<dbReference type="GO" id="GO:0016887">
    <property type="term" value="F:ATP hydrolysis activity"/>
    <property type="evidence" value="ECO:0007669"/>
    <property type="project" value="RHEA"/>
</dbReference>
<keyword evidence="4 13" id="KW-0547">Nucleotide-binding</keyword>
<dbReference type="InterPro" id="IPR007692">
    <property type="entry name" value="DNA_helicase_DnaB"/>
</dbReference>
<keyword evidence="5 13" id="KW-0378">Hydrolase</keyword>
<gene>
    <name evidence="15" type="primary">dnaC</name>
    <name evidence="15" type="ORF">Pr1d_15500</name>
</gene>
<evidence type="ECO:0000256" key="6">
    <source>
        <dbReference type="ARBA" id="ARBA00022806"/>
    </source>
</evidence>
<accession>A0A5B9QBH8</accession>
<evidence type="ECO:0000256" key="12">
    <source>
        <dbReference type="NCBIfam" id="TIGR00665"/>
    </source>
</evidence>
<proteinExistence type="inferred from homology"/>
<dbReference type="InterPro" id="IPR007693">
    <property type="entry name" value="DNA_helicase_DnaB-like_N"/>
</dbReference>
<evidence type="ECO:0000256" key="3">
    <source>
        <dbReference type="ARBA" id="ARBA00022705"/>
    </source>
</evidence>
<dbReference type="Pfam" id="PF03796">
    <property type="entry name" value="DnaB_C"/>
    <property type="match status" value="1"/>
</dbReference>
<keyword evidence="6 13" id="KW-0347">Helicase</keyword>
<sequence>MPQNLEAEKSVLGSILLLPAVFDEVALLLRPSDFYDDANRCLYEHLLQMHDSGQSIDPMLLVERLRSADQYESIGGAAYLAEIGQIVPTAAHAEYYARIVADKAVLRSLVHAGTDIVHDAFDPTLETRVALSRAEEKVFGILESRGSNDLSSINEVLHESLERIDARLDQQHAFGGLETGFDDYDQLTGGLQNSELIILAARPSMGKTALAMNITEHVAFQLRSPVLFVSLEMSALELGDRLLCSVAEVNGHRLRNGTITSEERRKLVRSASELSEAPLYIDDSPSRTMTEIAANARRLKRRENLSMIVIDYLQLIEPDNSRDPRQEQVAKIARRLKGLARELSVPVLCLAQLNRQVEASRDNKPQLSHLRESGAIEQDADLVMFIHREEYYQTNPEDRERVRGEADLLIRKQRNGPTGDIKLAWLHDFTRFRNFSQKAYEEFD</sequence>
<dbReference type="Proteomes" id="UP000323917">
    <property type="component" value="Chromosome"/>
</dbReference>
<dbReference type="SUPFAM" id="SSF48024">
    <property type="entry name" value="N-terminal domain of DnaB helicase"/>
    <property type="match status" value="1"/>
</dbReference>
<dbReference type="AlphaFoldDB" id="A0A5B9QBH8"/>
<dbReference type="GO" id="GO:0006269">
    <property type="term" value="P:DNA replication, synthesis of primer"/>
    <property type="evidence" value="ECO:0007669"/>
    <property type="project" value="UniProtKB-UniRule"/>
</dbReference>
<keyword evidence="9" id="KW-0413">Isomerase</keyword>
<dbReference type="PANTHER" id="PTHR30153:SF2">
    <property type="entry name" value="REPLICATIVE DNA HELICASE"/>
    <property type="match status" value="1"/>
</dbReference>
<dbReference type="GO" id="GO:0005524">
    <property type="term" value="F:ATP binding"/>
    <property type="evidence" value="ECO:0007669"/>
    <property type="project" value="UniProtKB-UniRule"/>
</dbReference>
<keyword evidence="16" id="KW-1185">Reference proteome</keyword>
<evidence type="ECO:0000256" key="11">
    <source>
        <dbReference type="ARBA" id="ARBA00048954"/>
    </source>
</evidence>
<dbReference type="EC" id="5.6.2.3" evidence="12 13"/>
<feature type="domain" description="SF4 helicase" evidence="14">
    <location>
        <begin position="170"/>
        <end position="439"/>
    </location>
</feature>
<protein>
    <recommendedName>
        <fullName evidence="12 13">Replicative DNA helicase</fullName>
        <ecNumber evidence="12 13">5.6.2.3</ecNumber>
    </recommendedName>
</protein>
<dbReference type="CDD" id="cd00984">
    <property type="entry name" value="DnaB_C"/>
    <property type="match status" value="1"/>
</dbReference>
<evidence type="ECO:0000256" key="9">
    <source>
        <dbReference type="ARBA" id="ARBA00023235"/>
    </source>
</evidence>
<dbReference type="Gene3D" id="3.40.50.300">
    <property type="entry name" value="P-loop containing nucleotide triphosphate hydrolases"/>
    <property type="match status" value="1"/>
</dbReference>
<comment type="function">
    <text evidence="10 13">The main replicative DNA helicase, it participates in initiation and elongation during chromosome replication. Travels ahead of the DNA replisome, separating dsDNA into templates for DNA synthesis. A processive ATP-dependent 5'-3' DNA helicase it has DNA-dependent ATPase activity.</text>
</comment>
<dbReference type="NCBIfam" id="TIGR00665">
    <property type="entry name" value="DnaB"/>
    <property type="match status" value="1"/>
</dbReference>
<name>A0A5B9QBH8_9BACT</name>
<comment type="similarity">
    <text evidence="1 13">Belongs to the helicase family. DnaB subfamily.</text>
</comment>
<evidence type="ECO:0000256" key="1">
    <source>
        <dbReference type="ARBA" id="ARBA00008428"/>
    </source>
</evidence>
<dbReference type="FunFam" id="1.10.860.10:FF:000001">
    <property type="entry name" value="Replicative DNA helicase"/>
    <property type="match status" value="1"/>
</dbReference>
<dbReference type="SUPFAM" id="SSF52540">
    <property type="entry name" value="P-loop containing nucleoside triphosphate hydrolases"/>
    <property type="match status" value="1"/>
</dbReference>
<keyword evidence="7 13" id="KW-0067">ATP-binding</keyword>
<dbReference type="Pfam" id="PF00772">
    <property type="entry name" value="DnaB"/>
    <property type="match status" value="1"/>
</dbReference>
<dbReference type="EMBL" id="CP042913">
    <property type="protein sequence ID" value="QEG34276.1"/>
    <property type="molecule type" value="Genomic_DNA"/>
</dbReference>
<evidence type="ECO:0000256" key="4">
    <source>
        <dbReference type="ARBA" id="ARBA00022741"/>
    </source>
</evidence>
<keyword evidence="2 13" id="KW-0639">Primosome</keyword>
<dbReference type="PROSITE" id="PS51199">
    <property type="entry name" value="SF4_HELICASE"/>
    <property type="match status" value="1"/>
</dbReference>
<dbReference type="KEGG" id="bgok:Pr1d_15500"/>
<dbReference type="InterPro" id="IPR036185">
    <property type="entry name" value="DNA_heli_DnaB-like_N_sf"/>
</dbReference>
<dbReference type="GO" id="GO:0003677">
    <property type="term" value="F:DNA binding"/>
    <property type="evidence" value="ECO:0007669"/>
    <property type="project" value="UniProtKB-UniRule"/>
</dbReference>
<evidence type="ECO:0000259" key="14">
    <source>
        <dbReference type="PROSITE" id="PS51199"/>
    </source>
</evidence>
<organism evidence="15 16">
    <name type="scientific">Bythopirellula goksoeyrii</name>
    <dbReference type="NCBI Taxonomy" id="1400387"/>
    <lineage>
        <taxon>Bacteria</taxon>
        <taxon>Pseudomonadati</taxon>
        <taxon>Planctomycetota</taxon>
        <taxon>Planctomycetia</taxon>
        <taxon>Pirellulales</taxon>
        <taxon>Lacipirellulaceae</taxon>
        <taxon>Bythopirellula</taxon>
    </lineage>
</organism>
<dbReference type="Gene3D" id="1.10.860.10">
    <property type="entry name" value="DNAb Helicase, Chain A"/>
    <property type="match status" value="1"/>
</dbReference>
<evidence type="ECO:0000256" key="13">
    <source>
        <dbReference type="RuleBase" id="RU362085"/>
    </source>
</evidence>
<comment type="catalytic activity">
    <reaction evidence="11 13">
        <text>ATP + H2O = ADP + phosphate + H(+)</text>
        <dbReference type="Rhea" id="RHEA:13065"/>
        <dbReference type="ChEBI" id="CHEBI:15377"/>
        <dbReference type="ChEBI" id="CHEBI:15378"/>
        <dbReference type="ChEBI" id="CHEBI:30616"/>
        <dbReference type="ChEBI" id="CHEBI:43474"/>
        <dbReference type="ChEBI" id="CHEBI:456216"/>
        <dbReference type="EC" id="5.6.2.3"/>
    </reaction>
</comment>
<evidence type="ECO:0000256" key="10">
    <source>
        <dbReference type="ARBA" id="ARBA00044932"/>
    </source>
</evidence>
<dbReference type="GO" id="GO:1990077">
    <property type="term" value="C:primosome complex"/>
    <property type="evidence" value="ECO:0007669"/>
    <property type="project" value="UniProtKB-UniRule"/>
</dbReference>
<dbReference type="GO" id="GO:0005829">
    <property type="term" value="C:cytosol"/>
    <property type="evidence" value="ECO:0007669"/>
    <property type="project" value="TreeGrafter"/>
</dbReference>
<keyword evidence="8 13" id="KW-0238">DNA-binding</keyword>
<dbReference type="InterPro" id="IPR007694">
    <property type="entry name" value="DNA_helicase_DnaB-like_C"/>
</dbReference>
<dbReference type="OrthoDB" id="9773982at2"/>
<evidence type="ECO:0000313" key="16">
    <source>
        <dbReference type="Proteomes" id="UP000323917"/>
    </source>
</evidence>
<dbReference type="GO" id="GO:0043139">
    <property type="term" value="F:5'-3' DNA helicase activity"/>
    <property type="evidence" value="ECO:0007669"/>
    <property type="project" value="UniProtKB-EC"/>
</dbReference>
<keyword evidence="3 13" id="KW-0235">DNA replication</keyword>
<reference evidence="15 16" key="1">
    <citation type="submission" date="2019-08" db="EMBL/GenBank/DDBJ databases">
        <title>Deep-cultivation of Planctomycetes and their phenomic and genomic characterization uncovers novel biology.</title>
        <authorList>
            <person name="Wiegand S."/>
            <person name="Jogler M."/>
            <person name="Boedeker C."/>
            <person name="Pinto D."/>
            <person name="Vollmers J."/>
            <person name="Rivas-Marin E."/>
            <person name="Kohn T."/>
            <person name="Peeters S.H."/>
            <person name="Heuer A."/>
            <person name="Rast P."/>
            <person name="Oberbeckmann S."/>
            <person name="Bunk B."/>
            <person name="Jeske O."/>
            <person name="Meyerdierks A."/>
            <person name="Storesund J.E."/>
            <person name="Kallscheuer N."/>
            <person name="Luecker S."/>
            <person name="Lage O.M."/>
            <person name="Pohl T."/>
            <person name="Merkel B.J."/>
            <person name="Hornburger P."/>
            <person name="Mueller R.-W."/>
            <person name="Bruemmer F."/>
            <person name="Labrenz M."/>
            <person name="Spormann A.M."/>
            <person name="Op den Camp H."/>
            <person name="Overmann J."/>
            <person name="Amann R."/>
            <person name="Jetten M.S.M."/>
            <person name="Mascher T."/>
            <person name="Medema M.H."/>
            <person name="Devos D.P."/>
            <person name="Kaster A.-K."/>
            <person name="Ovreas L."/>
            <person name="Rohde M."/>
            <person name="Galperin M.Y."/>
            <person name="Jogler C."/>
        </authorList>
    </citation>
    <scope>NUCLEOTIDE SEQUENCE [LARGE SCALE GENOMIC DNA]</scope>
    <source>
        <strain evidence="15 16">Pr1d</strain>
    </source>
</reference>
<dbReference type="PANTHER" id="PTHR30153">
    <property type="entry name" value="REPLICATIVE DNA HELICASE DNAB"/>
    <property type="match status" value="1"/>
</dbReference>
<evidence type="ECO:0000256" key="2">
    <source>
        <dbReference type="ARBA" id="ARBA00022515"/>
    </source>
</evidence>
<evidence type="ECO:0000256" key="7">
    <source>
        <dbReference type="ARBA" id="ARBA00022840"/>
    </source>
</evidence>
<evidence type="ECO:0000256" key="8">
    <source>
        <dbReference type="ARBA" id="ARBA00023125"/>
    </source>
</evidence>
<dbReference type="InterPro" id="IPR027417">
    <property type="entry name" value="P-loop_NTPase"/>
</dbReference>
<evidence type="ECO:0000256" key="5">
    <source>
        <dbReference type="ARBA" id="ARBA00022801"/>
    </source>
</evidence>
<evidence type="ECO:0000313" key="15">
    <source>
        <dbReference type="EMBL" id="QEG34276.1"/>
    </source>
</evidence>